<feature type="chain" id="PRO_5001659808" evidence="1">
    <location>
        <begin position="22"/>
        <end position="228"/>
    </location>
</feature>
<organism evidence="2 3">
    <name type="scientific">Bacteroides graminisolvens DSM 19988 = JCM 15093</name>
    <dbReference type="NCBI Taxonomy" id="1121097"/>
    <lineage>
        <taxon>Bacteria</taxon>
        <taxon>Pseudomonadati</taxon>
        <taxon>Bacteroidota</taxon>
        <taxon>Bacteroidia</taxon>
        <taxon>Bacteroidales</taxon>
        <taxon>Bacteroidaceae</taxon>
        <taxon>Bacteroides</taxon>
    </lineage>
</organism>
<dbReference type="PANTHER" id="PTHR48098:SF1">
    <property type="entry name" value="DIACYLGLYCEROL ACYLTRANSFERASE_MYCOLYLTRANSFERASE AG85A"/>
    <property type="match status" value="1"/>
</dbReference>
<dbReference type="InterPro" id="IPR014756">
    <property type="entry name" value="Ig_E-set"/>
</dbReference>
<dbReference type="InterPro" id="IPR050583">
    <property type="entry name" value="Mycobacterial_A85_antigen"/>
</dbReference>
<protein>
    <submittedName>
        <fullName evidence="2">Endo-1,4-beta-xylanase A</fullName>
    </submittedName>
</protein>
<dbReference type="Gene3D" id="3.40.50.1820">
    <property type="entry name" value="alpha/beta hydrolase"/>
    <property type="match status" value="1"/>
</dbReference>
<keyword evidence="2" id="KW-0326">Glycosidase</keyword>
<name>A0A069D1M0_9BACE</name>
<dbReference type="GO" id="GO:0016798">
    <property type="term" value="F:hydrolase activity, acting on glycosyl bonds"/>
    <property type="evidence" value="ECO:0007669"/>
    <property type="project" value="UniProtKB-KW"/>
</dbReference>
<dbReference type="STRING" id="1121097.GCA_000428125_01726"/>
<dbReference type="SUPFAM" id="SSF81296">
    <property type="entry name" value="E set domains"/>
    <property type="match status" value="1"/>
</dbReference>
<dbReference type="PANTHER" id="PTHR48098">
    <property type="entry name" value="ENTEROCHELIN ESTERASE-RELATED"/>
    <property type="match status" value="1"/>
</dbReference>
<dbReference type="Pfam" id="PF00756">
    <property type="entry name" value="Esterase"/>
    <property type="match status" value="1"/>
</dbReference>
<proteinExistence type="predicted"/>
<feature type="signal peptide" evidence="1">
    <location>
        <begin position="1"/>
        <end position="21"/>
    </location>
</feature>
<dbReference type="RefSeq" id="WP_081771103.1">
    <property type="nucleotide sequence ID" value="NZ_BAJS01000005.1"/>
</dbReference>
<dbReference type="InterPro" id="IPR029058">
    <property type="entry name" value="AB_hydrolase_fold"/>
</dbReference>
<dbReference type="CDD" id="cd02858">
    <property type="entry name" value="E_set_Esterase_N"/>
    <property type="match status" value="1"/>
</dbReference>
<dbReference type="InterPro" id="IPR013783">
    <property type="entry name" value="Ig-like_fold"/>
</dbReference>
<dbReference type="SUPFAM" id="SSF53474">
    <property type="entry name" value="alpha/beta-Hydrolases"/>
    <property type="match status" value="1"/>
</dbReference>
<keyword evidence="2" id="KW-0119">Carbohydrate metabolism</keyword>
<evidence type="ECO:0000313" key="3">
    <source>
        <dbReference type="Proteomes" id="UP000027601"/>
    </source>
</evidence>
<dbReference type="Proteomes" id="UP000027601">
    <property type="component" value="Unassembled WGS sequence"/>
</dbReference>
<keyword evidence="2" id="KW-0858">Xylan degradation</keyword>
<dbReference type="GO" id="GO:0016747">
    <property type="term" value="F:acyltransferase activity, transferring groups other than amino-acyl groups"/>
    <property type="evidence" value="ECO:0007669"/>
    <property type="project" value="TreeGrafter"/>
</dbReference>
<keyword evidence="2" id="KW-0378">Hydrolase</keyword>
<keyword evidence="2" id="KW-0624">Polysaccharide degradation</keyword>
<evidence type="ECO:0000256" key="1">
    <source>
        <dbReference type="SAM" id="SignalP"/>
    </source>
</evidence>
<evidence type="ECO:0000313" key="2">
    <source>
        <dbReference type="EMBL" id="GAK36161.1"/>
    </source>
</evidence>
<dbReference type="InterPro" id="IPR000801">
    <property type="entry name" value="Esterase-like"/>
</dbReference>
<dbReference type="GO" id="GO:0045493">
    <property type="term" value="P:xylan catabolic process"/>
    <property type="evidence" value="ECO:0007669"/>
    <property type="project" value="UniProtKB-KW"/>
</dbReference>
<reference evidence="2 3" key="1">
    <citation type="journal article" date="2015" name="Microbes Environ.">
        <title>Distribution and evolution of nitrogen fixation genes in the phylum bacteroidetes.</title>
        <authorList>
            <person name="Inoue J."/>
            <person name="Oshima K."/>
            <person name="Suda W."/>
            <person name="Sakamoto M."/>
            <person name="Iino T."/>
            <person name="Noda S."/>
            <person name="Hongoh Y."/>
            <person name="Hattori M."/>
            <person name="Ohkuma M."/>
        </authorList>
    </citation>
    <scope>NUCLEOTIDE SEQUENCE [LARGE SCALE GENOMIC DNA]</scope>
    <source>
        <strain evidence="2 3">JCM 15093</strain>
    </source>
</reference>
<keyword evidence="3" id="KW-1185">Reference proteome</keyword>
<dbReference type="OrthoDB" id="9803578at2"/>
<dbReference type="AlphaFoldDB" id="A0A069D1M0"/>
<comment type="caution">
    <text evidence="2">The sequence shown here is derived from an EMBL/GenBank/DDBJ whole genome shotgun (WGS) entry which is preliminary data.</text>
</comment>
<gene>
    <name evidence="2" type="ORF">JCM15093_1305</name>
</gene>
<keyword evidence="1" id="KW-0732">Signal</keyword>
<dbReference type="EMBL" id="BAJS01000005">
    <property type="protein sequence ID" value="GAK36161.1"/>
    <property type="molecule type" value="Genomic_DNA"/>
</dbReference>
<dbReference type="eggNOG" id="COG2382">
    <property type="taxonomic scope" value="Bacteria"/>
</dbReference>
<accession>A0A069D1M0</accession>
<sequence>MKILLKLAFSSLLALPLTVNAQQESFPEGTVPNEHNLEGVQWPRLDAQGNTYFRIHAPYAKKVQISFRGPMTREADGYWTYVSPKPETVGFHYYQIIIDSISAADPATKSYYGMSKWVSAIEIPEGLPYDKVQNVPHGDIRMKKYWSEMTQAWRMCYVYTPPQYDKNANESYPVLYLQHGGGEDETGWVFQGRMGNIMDNLIAEKKAVPMIVVMDRGYALLPARYSQI</sequence>
<dbReference type="Gene3D" id="2.60.40.10">
    <property type="entry name" value="Immunoglobulins"/>
    <property type="match status" value="1"/>
</dbReference>